<dbReference type="InterPro" id="IPR051918">
    <property type="entry name" value="STPP_CPPED1"/>
</dbReference>
<protein>
    <submittedName>
        <fullName evidence="3">Metallophosphoesterase</fullName>
    </submittedName>
</protein>
<evidence type="ECO:0000313" key="4">
    <source>
        <dbReference type="Proteomes" id="UP000600071"/>
    </source>
</evidence>
<name>A0A832ZTH4_9CREN</name>
<gene>
    <name evidence="3" type="ORF">EYH50_00750</name>
</gene>
<accession>A0A832ZTH4</accession>
<keyword evidence="1" id="KW-0472">Membrane</keyword>
<dbReference type="SUPFAM" id="SSF56300">
    <property type="entry name" value="Metallo-dependent phosphatases"/>
    <property type="match status" value="1"/>
</dbReference>
<dbReference type="Pfam" id="PF00149">
    <property type="entry name" value="Metallophos"/>
    <property type="match status" value="1"/>
</dbReference>
<feature type="transmembrane region" description="Helical" evidence="1">
    <location>
        <begin position="696"/>
        <end position="714"/>
    </location>
</feature>
<organism evidence="3 4">
    <name type="scientific">Pyrodictium delaneyi</name>
    <dbReference type="NCBI Taxonomy" id="1273541"/>
    <lineage>
        <taxon>Archaea</taxon>
        <taxon>Thermoproteota</taxon>
        <taxon>Thermoprotei</taxon>
        <taxon>Desulfurococcales</taxon>
        <taxon>Pyrodictiaceae</taxon>
        <taxon>Pyrodictium</taxon>
    </lineage>
</organism>
<dbReference type="EMBL" id="DQVR01000022">
    <property type="protein sequence ID" value="HIQ23561.1"/>
    <property type="molecule type" value="Genomic_DNA"/>
</dbReference>
<dbReference type="PANTHER" id="PTHR43143">
    <property type="entry name" value="METALLOPHOSPHOESTERASE, CALCINEURIN SUPERFAMILY"/>
    <property type="match status" value="1"/>
</dbReference>
<dbReference type="InterPro" id="IPR004843">
    <property type="entry name" value="Calcineurin-like_PHP"/>
</dbReference>
<keyword evidence="1" id="KW-1133">Transmembrane helix</keyword>
<proteinExistence type="predicted"/>
<keyword evidence="1" id="KW-0812">Transmembrane</keyword>
<dbReference type="Proteomes" id="UP000600071">
    <property type="component" value="Unassembled WGS sequence"/>
</dbReference>
<comment type="caution">
    <text evidence="3">The sequence shown here is derived from an EMBL/GenBank/DDBJ whole genome shotgun (WGS) entry which is preliminary data.</text>
</comment>
<dbReference type="AlphaFoldDB" id="A0A832ZTH4"/>
<dbReference type="InterPro" id="IPR029052">
    <property type="entry name" value="Metallo-depent_PP-like"/>
</dbReference>
<sequence length="716" mass="78870">MKAHLHWHLPRCRSVRSTAKKMIAAFFIVYMLMLSYIAPLASAEQAEAVLEVQLPHLDVRAEYKPGLIAEPKISRPAFIEPGGSFQVVFSKPMQVEKILIDNGYGAAYECEFSQVGGTVFTAKIPDNAEPGLYDLIVYAKEGVYGEPHAVYVGSKDVFSKLNIIHITDRHFGVINSNGRKASNYDLAVNLAVLGLPNNTIIVDSGDIADTAKDGEYRESLFVDTLLDKPLVGVPGNHDHVGGSENYKDYRGPFNFTLDIFGLYRIVGIDSGGDGFITKSQAMWAKTVLTTAEEPIKIVIFHHPHFTHMFGDIPYQFNVTTSEDLFKLLTSKKPNSKYTYIYSSWLANKEALKILVDGIFSAKGNAVLVFSGHIHLDSYAVVIRPDGSRIHYIVTTATGGSVRPGDYHGFRLVTVEPIGKVEMYGDGDYWTRHASFNADEIYASYVKTANAVTATLRIENTGIIDYMEKTVVALHAPSEWLGKTVKLYLKGLDSYKLRCTPLGCTLYAYSNEKPQKGFEYQATLFTKPDNKPPTLELAKMTPTIPRQGRQVVLSFKVSDDSWGIKELYAKIEYDGKEITIKPMLAGDMARIVIPPLKTSKVKITVVAVDTSGKETTFTRIIEYKAAQTKTTTTAPTAVMTQQIQQATTTATTATATRTTTTVETTKPEISLTLKLPKLAEETPTPAKIVKASDNTTLIVAALVVAALAAFALIITRR</sequence>
<feature type="domain" description="Calcineurin-like phosphoesterase" evidence="2">
    <location>
        <begin position="162"/>
        <end position="374"/>
    </location>
</feature>
<dbReference type="GO" id="GO:0016787">
    <property type="term" value="F:hydrolase activity"/>
    <property type="evidence" value="ECO:0007669"/>
    <property type="project" value="InterPro"/>
</dbReference>
<evidence type="ECO:0000256" key="1">
    <source>
        <dbReference type="SAM" id="Phobius"/>
    </source>
</evidence>
<dbReference type="PANTHER" id="PTHR43143:SF1">
    <property type="entry name" value="SERINE_THREONINE-PROTEIN PHOSPHATASE CPPED1"/>
    <property type="match status" value="1"/>
</dbReference>
<reference evidence="3" key="1">
    <citation type="journal article" date="2020" name="ISME J.">
        <title>Gammaproteobacteria mediating utilization of methyl-, sulfur- and petroleum organic compounds in deep ocean hydrothermal plumes.</title>
        <authorList>
            <person name="Zhou Z."/>
            <person name="Liu Y."/>
            <person name="Pan J."/>
            <person name="Cron B.R."/>
            <person name="Toner B.M."/>
            <person name="Anantharaman K."/>
            <person name="Breier J.A."/>
            <person name="Dick G.J."/>
            <person name="Li M."/>
        </authorList>
    </citation>
    <scope>NUCLEOTIDE SEQUENCE</scope>
    <source>
        <strain evidence="3">SZUA-1523</strain>
    </source>
</reference>
<evidence type="ECO:0000313" key="3">
    <source>
        <dbReference type="EMBL" id="HIQ23561.1"/>
    </source>
</evidence>
<evidence type="ECO:0000259" key="2">
    <source>
        <dbReference type="Pfam" id="PF00149"/>
    </source>
</evidence>
<dbReference type="Gene3D" id="3.60.21.10">
    <property type="match status" value="1"/>
</dbReference>